<evidence type="ECO:0000313" key="2">
    <source>
        <dbReference type="EMBL" id="MDV0445267.1"/>
    </source>
</evidence>
<proteinExistence type="predicted"/>
<evidence type="ECO:0000256" key="1">
    <source>
        <dbReference type="SAM" id="Phobius"/>
    </source>
</evidence>
<keyword evidence="3" id="KW-1185">Reference proteome</keyword>
<sequence>MEMQCRDRALAAALIVTAQAAKRLENKKMKLKNEKNELFIFKNYEIISSNLPVSFAILISLAILRPVDKFSSTKSAYGDPEM</sequence>
<feature type="transmembrane region" description="Helical" evidence="1">
    <location>
        <begin position="44"/>
        <end position="64"/>
    </location>
</feature>
<evidence type="ECO:0000313" key="3">
    <source>
        <dbReference type="Proteomes" id="UP001272052"/>
    </source>
</evidence>
<comment type="caution">
    <text evidence="2">The sequence shown here is derived from an EMBL/GenBank/DDBJ whole genome shotgun (WGS) entry which is preliminary data.</text>
</comment>
<organism evidence="2 3">
    <name type="scientific">Methanimicrococcus hacksteinii</name>
    <dbReference type="NCBI Taxonomy" id="3028293"/>
    <lineage>
        <taxon>Archaea</taxon>
        <taxon>Methanobacteriati</taxon>
        <taxon>Methanobacteriota</taxon>
        <taxon>Stenosarchaea group</taxon>
        <taxon>Methanomicrobia</taxon>
        <taxon>Methanosarcinales</taxon>
        <taxon>Methanosarcinaceae</taxon>
        <taxon>Methanimicrococcus</taxon>
    </lineage>
</organism>
<keyword evidence="1" id="KW-1133">Transmembrane helix</keyword>
<reference evidence="2 3" key="1">
    <citation type="submission" date="2023-06" db="EMBL/GenBank/DDBJ databases">
        <title>Genome sequence of Methanimicrococcus sp. At1.</title>
        <authorList>
            <person name="Protasov E."/>
            <person name="Platt K."/>
            <person name="Poehlein A."/>
            <person name="Daniel R."/>
            <person name="Brune A."/>
        </authorList>
    </citation>
    <scope>NUCLEOTIDE SEQUENCE [LARGE SCALE GENOMIC DNA]</scope>
    <source>
        <strain evidence="2 3">At1</strain>
    </source>
</reference>
<keyword evidence="1" id="KW-0812">Transmembrane</keyword>
<protein>
    <submittedName>
        <fullName evidence="2">Uncharacterized protein</fullName>
    </submittedName>
</protein>
<dbReference type="EMBL" id="JAWDKC010000015">
    <property type="protein sequence ID" value="MDV0445267.1"/>
    <property type="molecule type" value="Genomic_DNA"/>
</dbReference>
<name>A0ABU3VPC0_9EURY</name>
<gene>
    <name evidence="2" type="ORF">MmiAt1_08350</name>
</gene>
<accession>A0ABU3VPC0</accession>
<dbReference type="Proteomes" id="UP001272052">
    <property type="component" value="Unassembled WGS sequence"/>
</dbReference>
<keyword evidence="1" id="KW-0472">Membrane</keyword>